<dbReference type="OrthoDB" id="8191915at2759"/>
<proteinExistence type="predicted"/>
<keyword evidence="1" id="KW-1185">Reference proteome</keyword>
<reference evidence="2" key="1">
    <citation type="submission" date="2025-08" db="UniProtKB">
        <authorList>
            <consortium name="RefSeq"/>
        </authorList>
    </citation>
    <scope>IDENTIFICATION</scope>
    <source>
        <tissue evidence="2">Whole body</tissue>
    </source>
</reference>
<dbReference type="RefSeq" id="XP_024887093.1">
    <property type="nucleotide sequence ID" value="XM_025031325.1"/>
</dbReference>
<dbReference type="GeneID" id="112464374"/>
<dbReference type="AlphaFoldDB" id="A0A6J1QYZ1"/>
<dbReference type="Proteomes" id="UP000504618">
    <property type="component" value="Unplaced"/>
</dbReference>
<evidence type="ECO:0000313" key="1">
    <source>
        <dbReference type="Proteomes" id="UP000504618"/>
    </source>
</evidence>
<gene>
    <name evidence="2" type="primary">LOC112464374</name>
</gene>
<organism evidence="1 2">
    <name type="scientific">Temnothorax curvispinosus</name>
    <dbReference type="NCBI Taxonomy" id="300111"/>
    <lineage>
        <taxon>Eukaryota</taxon>
        <taxon>Metazoa</taxon>
        <taxon>Ecdysozoa</taxon>
        <taxon>Arthropoda</taxon>
        <taxon>Hexapoda</taxon>
        <taxon>Insecta</taxon>
        <taxon>Pterygota</taxon>
        <taxon>Neoptera</taxon>
        <taxon>Endopterygota</taxon>
        <taxon>Hymenoptera</taxon>
        <taxon>Apocrita</taxon>
        <taxon>Aculeata</taxon>
        <taxon>Formicoidea</taxon>
        <taxon>Formicidae</taxon>
        <taxon>Myrmicinae</taxon>
        <taxon>Temnothorax</taxon>
    </lineage>
</organism>
<protein>
    <submittedName>
        <fullName evidence="2">Uncharacterized protein LOC112464374</fullName>
    </submittedName>
</protein>
<evidence type="ECO:0000313" key="2">
    <source>
        <dbReference type="RefSeq" id="XP_024887093.1"/>
    </source>
</evidence>
<name>A0A6J1QYZ1_9HYME</name>
<sequence length="181" mass="21031">MQSDLLETIELIKQTPNDGLIREIYDSRLYQKVQQLLPGALTYNVNTDGAPMSKSSSRSFWPIQLHINELNPRVRFRNVILGGLFVTSKEPKPEFMKMYLSIFIDQAKDLMNNGVNFTHRLTGKKINYKFYCLLLCMDSVARPVVQFRVQFNGHYGCSWCYAYGFYDGSAMRYPMCRIDPK</sequence>
<accession>A0A6J1QYZ1</accession>